<name>A0A392RBP6_9FABA</name>
<sequence length="109" mass="12541">QRGKRETNLVISTPSSSSRTEPSSLSTNSKQTVDGELRQGPYNVKPLFKVTNRIHKHFEQFDLLLQGYPTVTAIFARLSLQLKNTKEERDGRFYLQVLTHELERSKKGH</sequence>
<evidence type="ECO:0000313" key="3">
    <source>
        <dbReference type="Proteomes" id="UP000265520"/>
    </source>
</evidence>
<dbReference type="EMBL" id="LXQA010206524">
    <property type="protein sequence ID" value="MCI33679.1"/>
    <property type="molecule type" value="Genomic_DNA"/>
</dbReference>
<evidence type="ECO:0000313" key="2">
    <source>
        <dbReference type="EMBL" id="MCI33679.1"/>
    </source>
</evidence>
<proteinExistence type="predicted"/>
<evidence type="ECO:0000256" key="1">
    <source>
        <dbReference type="SAM" id="MobiDB-lite"/>
    </source>
</evidence>
<dbReference type="AlphaFoldDB" id="A0A392RBP6"/>
<dbReference type="Proteomes" id="UP000265520">
    <property type="component" value="Unassembled WGS sequence"/>
</dbReference>
<feature type="compositionally biased region" description="Low complexity" evidence="1">
    <location>
        <begin position="12"/>
        <end position="29"/>
    </location>
</feature>
<accession>A0A392RBP6</accession>
<protein>
    <submittedName>
        <fullName evidence="2">Uncharacterized protein</fullName>
    </submittedName>
</protein>
<reference evidence="2 3" key="1">
    <citation type="journal article" date="2018" name="Front. Plant Sci.">
        <title>Red Clover (Trifolium pratense) and Zigzag Clover (T. medium) - A Picture of Genomic Similarities and Differences.</title>
        <authorList>
            <person name="Dluhosova J."/>
            <person name="Istvanek J."/>
            <person name="Nedelnik J."/>
            <person name="Repkova J."/>
        </authorList>
    </citation>
    <scope>NUCLEOTIDE SEQUENCE [LARGE SCALE GENOMIC DNA]</scope>
    <source>
        <strain evidence="3">cv. 10/8</strain>
        <tissue evidence="2">Leaf</tissue>
    </source>
</reference>
<organism evidence="2 3">
    <name type="scientific">Trifolium medium</name>
    <dbReference type="NCBI Taxonomy" id="97028"/>
    <lineage>
        <taxon>Eukaryota</taxon>
        <taxon>Viridiplantae</taxon>
        <taxon>Streptophyta</taxon>
        <taxon>Embryophyta</taxon>
        <taxon>Tracheophyta</taxon>
        <taxon>Spermatophyta</taxon>
        <taxon>Magnoliopsida</taxon>
        <taxon>eudicotyledons</taxon>
        <taxon>Gunneridae</taxon>
        <taxon>Pentapetalae</taxon>
        <taxon>rosids</taxon>
        <taxon>fabids</taxon>
        <taxon>Fabales</taxon>
        <taxon>Fabaceae</taxon>
        <taxon>Papilionoideae</taxon>
        <taxon>50 kb inversion clade</taxon>
        <taxon>NPAAA clade</taxon>
        <taxon>Hologalegina</taxon>
        <taxon>IRL clade</taxon>
        <taxon>Trifolieae</taxon>
        <taxon>Trifolium</taxon>
    </lineage>
</organism>
<feature type="region of interest" description="Disordered" evidence="1">
    <location>
        <begin position="1"/>
        <end position="38"/>
    </location>
</feature>
<comment type="caution">
    <text evidence="2">The sequence shown here is derived from an EMBL/GenBank/DDBJ whole genome shotgun (WGS) entry which is preliminary data.</text>
</comment>
<keyword evidence="3" id="KW-1185">Reference proteome</keyword>
<feature type="non-terminal residue" evidence="2">
    <location>
        <position position="1"/>
    </location>
</feature>